<dbReference type="PANTHER" id="PTHR43861:SF1">
    <property type="entry name" value="TRANS-ACONITATE 2-METHYLTRANSFERASE"/>
    <property type="match status" value="1"/>
</dbReference>
<dbReference type="PANTHER" id="PTHR43861">
    <property type="entry name" value="TRANS-ACONITATE 2-METHYLTRANSFERASE-RELATED"/>
    <property type="match status" value="1"/>
</dbReference>
<feature type="domain" description="Methyltransferase type 11" evidence="1">
    <location>
        <begin position="42"/>
        <end position="136"/>
    </location>
</feature>
<dbReference type="Gene3D" id="3.40.50.150">
    <property type="entry name" value="Vaccinia Virus protein VP39"/>
    <property type="match status" value="1"/>
</dbReference>
<dbReference type="GO" id="GO:0032259">
    <property type="term" value="P:methylation"/>
    <property type="evidence" value="ECO:0007669"/>
    <property type="project" value="UniProtKB-KW"/>
</dbReference>
<evidence type="ECO:0000313" key="2">
    <source>
        <dbReference type="EMBL" id="MBB6502168.1"/>
    </source>
</evidence>
<evidence type="ECO:0000313" key="3">
    <source>
        <dbReference type="Proteomes" id="UP000521017"/>
    </source>
</evidence>
<keyword evidence="2" id="KW-0830">Ubiquinone</keyword>
<dbReference type="GO" id="GO:0008757">
    <property type="term" value="F:S-adenosylmethionine-dependent methyltransferase activity"/>
    <property type="evidence" value="ECO:0007669"/>
    <property type="project" value="InterPro"/>
</dbReference>
<reference evidence="2 3" key="1">
    <citation type="submission" date="2020-08" db="EMBL/GenBank/DDBJ databases">
        <title>Genomic Encyclopedia of Type Strains, Phase IV (KMG-V): Genome sequencing to study the core and pangenomes of soil and plant-associated prokaryotes.</title>
        <authorList>
            <person name="Whitman W."/>
        </authorList>
    </citation>
    <scope>NUCLEOTIDE SEQUENCE [LARGE SCALE GENOMIC DNA]</scope>
    <source>
        <strain evidence="2 3">M2T3</strain>
    </source>
</reference>
<dbReference type="InterPro" id="IPR029063">
    <property type="entry name" value="SAM-dependent_MTases_sf"/>
</dbReference>
<dbReference type="SUPFAM" id="SSF53335">
    <property type="entry name" value="S-adenosyl-L-methionine-dependent methyltransferases"/>
    <property type="match status" value="1"/>
</dbReference>
<evidence type="ECO:0000259" key="1">
    <source>
        <dbReference type="Pfam" id="PF08241"/>
    </source>
</evidence>
<dbReference type="CDD" id="cd02440">
    <property type="entry name" value="AdoMet_MTases"/>
    <property type="match status" value="1"/>
</dbReference>
<dbReference type="EMBL" id="JACHCC010000012">
    <property type="protein sequence ID" value="MBB6502168.1"/>
    <property type="molecule type" value="Genomic_DNA"/>
</dbReference>
<sequence length="208" mass="23772">MSIREAYNNWAIQYDTNQNKTRDLEGLALRTVLDDISFERCLEIGCGTGKNTSWLAERAKRHTAVDFSEEMLAKAKAKNKGSQVDFKQADITEPWLFTDGKYDLIGFSLILEHIENLDHIFKEIVKIMDAGGYVYIGELHPFKQYSGSGARFDTAEGQQAVTCFTHHISEFTTLAKKYGFEIITLNEYFDDDQSGTLPRILNLLLRKR</sequence>
<protein>
    <submittedName>
        <fullName evidence="2">Ubiquinone/menaquinone biosynthesis C-methylase UbiE</fullName>
    </submittedName>
</protein>
<gene>
    <name evidence="2" type="ORF">HDF25_004345</name>
</gene>
<organism evidence="2 3">
    <name type="scientific">Pedobacter cryoconitis</name>
    <dbReference type="NCBI Taxonomy" id="188932"/>
    <lineage>
        <taxon>Bacteria</taxon>
        <taxon>Pseudomonadati</taxon>
        <taxon>Bacteroidota</taxon>
        <taxon>Sphingobacteriia</taxon>
        <taxon>Sphingobacteriales</taxon>
        <taxon>Sphingobacteriaceae</taxon>
        <taxon>Pedobacter</taxon>
    </lineage>
</organism>
<name>A0A7X0J6S9_9SPHI</name>
<keyword evidence="2" id="KW-0808">Transferase</keyword>
<proteinExistence type="predicted"/>
<keyword evidence="2" id="KW-0489">Methyltransferase</keyword>
<accession>A0A7X0J6S9</accession>
<dbReference type="AlphaFoldDB" id="A0A7X0J6S9"/>
<dbReference type="InterPro" id="IPR013216">
    <property type="entry name" value="Methyltransf_11"/>
</dbReference>
<dbReference type="Pfam" id="PF08241">
    <property type="entry name" value="Methyltransf_11"/>
    <property type="match status" value="1"/>
</dbReference>
<comment type="caution">
    <text evidence="2">The sequence shown here is derived from an EMBL/GenBank/DDBJ whole genome shotgun (WGS) entry which is preliminary data.</text>
</comment>
<dbReference type="RefSeq" id="WP_184628426.1">
    <property type="nucleotide sequence ID" value="NZ_JACHCC010000012.1"/>
</dbReference>
<dbReference type="Proteomes" id="UP000521017">
    <property type="component" value="Unassembled WGS sequence"/>
</dbReference>